<feature type="compositionally biased region" description="Basic residues" evidence="1">
    <location>
        <begin position="507"/>
        <end position="523"/>
    </location>
</feature>
<dbReference type="AlphaFoldDB" id="A0A2P6VNS8"/>
<organism evidence="2 3">
    <name type="scientific">Micractinium conductrix</name>
    <dbReference type="NCBI Taxonomy" id="554055"/>
    <lineage>
        <taxon>Eukaryota</taxon>
        <taxon>Viridiplantae</taxon>
        <taxon>Chlorophyta</taxon>
        <taxon>core chlorophytes</taxon>
        <taxon>Trebouxiophyceae</taxon>
        <taxon>Chlorellales</taxon>
        <taxon>Chlorellaceae</taxon>
        <taxon>Chlorella clade</taxon>
        <taxon>Micractinium</taxon>
    </lineage>
</organism>
<proteinExistence type="predicted"/>
<sequence>MPAPDGRHAAAAVLGGTRHELGSSRNSDMADIAHDLAQLLHAHFSAQAQQQPGGGGGGVRPPTPALRCLEAEQVYERAEWEQLAGCASLEAALAATVEGDLAEQLYYELFSTSEEEENAGEDADFVEIVKVVEAPAAAAPGAATAGGGAGSGAAAATTTILTQSGTASEGFEGVAAGCGVADSLTTPAAQRHQLQPAEQQQQQQQQPFIVRRAASGSMDAAMGLAALADAADAEGHREEGGSKDVVSPGAAGDSPDKQRARRGSRPAKLWCRHPSDPSQWALVLGASVIDSRSISLPWANPADMASELLGKERVAELRQREQAGTTRGSFVLIDGSEGGLGELEVVYALYTKSGNSQPQFIERINPLLHRYSAVVGDVLLLKSLGTARLQVTLLSAGSQAAREVHEALGFNCEAEQAAWRNKRPGARTTPQRRSWSQSVQGGMAAPVGTPNGAPGGSAAAAAAATQAQATVAHGASSSKNRLRAAVLRLQLVQSLATPPQRPPQQGRHLRRRLQQSQHLRRQQ</sequence>
<feature type="region of interest" description="Disordered" evidence="1">
    <location>
        <begin position="492"/>
        <end position="523"/>
    </location>
</feature>
<feature type="region of interest" description="Disordered" evidence="1">
    <location>
        <begin position="189"/>
        <end position="208"/>
    </location>
</feature>
<evidence type="ECO:0000313" key="2">
    <source>
        <dbReference type="EMBL" id="PSC75705.1"/>
    </source>
</evidence>
<keyword evidence="3" id="KW-1185">Reference proteome</keyword>
<feature type="compositionally biased region" description="Basic and acidic residues" evidence="1">
    <location>
        <begin position="233"/>
        <end position="242"/>
    </location>
</feature>
<reference evidence="2 3" key="1">
    <citation type="journal article" date="2018" name="Plant J.">
        <title>Genome sequences of Chlorella sorokiniana UTEX 1602 and Micractinium conductrix SAG 241.80: implications to maltose excretion by a green alga.</title>
        <authorList>
            <person name="Arriola M.B."/>
            <person name="Velmurugan N."/>
            <person name="Zhang Y."/>
            <person name="Plunkett M.H."/>
            <person name="Hondzo H."/>
            <person name="Barney B.M."/>
        </authorList>
    </citation>
    <scope>NUCLEOTIDE SEQUENCE [LARGE SCALE GENOMIC DNA]</scope>
    <source>
        <strain evidence="2 3">SAG 241.80</strain>
    </source>
</reference>
<dbReference type="Proteomes" id="UP000239649">
    <property type="component" value="Unassembled WGS sequence"/>
</dbReference>
<feature type="compositionally biased region" description="Polar residues" evidence="1">
    <location>
        <begin position="428"/>
        <end position="440"/>
    </location>
</feature>
<evidence type="ECO:0000256" key="1">
    <source>
        <dbReference type="SAM" id="MobiDB-lite"/>
    </source>
</evidence>
<evidence type="ECO:0000313" key="3">
    <source>
        <dbReference type="Proteomes" id="UP000239649"/>
    </source>
</evidence>
<feature type="region of interest" description="Disordered" evidence="1">
    <location>
        <begin position="419"/>
        <end position="459"/>
    </location>
</feature>
<comment type="caution">
    <text evidence="2">The sequence shown here is derived from an EMBL/GenBank/DDBJ whole genome shotgun (WGS) entry which is preliminary data.</text>
</comment>
<dbReference type="EMBL" id="LHPF02000002">
    <property type="protein sequence ID" value="PSC75705.1"/>
    <property type="molecule type" value="Genomic_DNA"/>
</dbReference>
<protein>
    <submittedName>
        <fullName evidence="2">Uncharacterized protein</fullName>
    </submittedName>
</protein>
<gene>
    <name evidence="2" type="ORF">C2E20_1174</name>
</gene>
<dbReference type="OrthoDB" id="10552700at2759"/>
<feature type="region of interest" description="Disordered" evidence="1">
    <location>
        <begin position="231"/>
        <end position="269"/>
    </location>
</feature>
<feature type="compositionally biased region" description="Low complexity" evidence="1">
    <location>
        <begin position="190"/>
        <end position="206"/>
    </location>
</feature>
<accession>A0A2P6VNS8</accession>
<name>A0A2P6VNS8_9CHLO</name>